<comment type="similarity">
    <text evidence="1">Belongs to the glycosyltransferase group 1 family. Glycosyltransferase 4 subfamily.</text>
</comment>
<dbReference type="Proteomes" id="UP000246050">
    <property type="component" value="Unassembled WGS sequence"/>
</dbReference>
<feature type="domain" description="Glycosyltransferase subfamily 4-like N-terminal" evidence="4">
    <location>
        <begin position="23"/>
        <end position="172"/>
    </location>
</feature>
<dbReference type="PANTHER" id="PTHR12526">
    <property type="entry name" value="GLYCOSYLTRANSFERASE"/>
    <property type="match status" value="1"/>
</dbReference>
<dbReference type="OrthoDB" id="193659at2"/>
<evidence type="ECO:0000256" key="3">
    <source>
        <dbReference type="ARBA" id="ARBA00022679"/>
    </source>
</evidence>
<evidence type="ECO:0000259" key="4">
    <source>
        <dbReference type="Pfam" id="PF13439"/>
    </source>
</evidence>
<evidence type="ECO:0000256" key="2">
    <source>
        <dbReference type="ARBA" id="ARBA00022676"/>
    </source>
</evidence>
<dbReference type="Gene3D" id="3.40.50.2000">
    <property type="entry name" value="Glycogen Phosphorylase B"/>
    <property type="match status" value="2"/>
</dbReference>
<keyword evidence="2" id="KW-0328">Glycosyltransferase</keyword>
<proteinExistence type="inferred from homology"/>
<dbReference type="AlphaFoldDB" id="A0A317DHP6"/>
<gene>
    <name evidence="5" type="ORF">DKT69_21510</name>
</gene>
<keyword evidence="3 5" id="KW-0808">Transferase</keyword>
<evidence type="ECO:0000313" key="6">
    <source>
        <dbReference type="Proteomes" id="UP000246050"/>
    </source>
</evidence>
<dbReference type="Pfam" id="PF13692">
    <property type="entry name" value="Glyco_trans_1_4"/>
    <property type="match status" value="1"/>
</dbReference>
<dbReference type="PANTHER" id="PTHR12526:SF640">
    <property type="entry name" value="COLANIC ACID BIOSYNTHESIS GLYCOSYLTRANSFERASE WCAL-RELATED"/>
    <property type="match status" value="1"/>
</dbReference>
<accession>A0A317DHP6</accession>
<name>A0A317DHP6_9ACTN</name>
<evidence type="ECO:0000256" key="1">
    <source>
        <dbReference type="ARBA" id="ARBA00009481"/>
    </source>
</evidence>
<sequence>MPALRVCVVLKTNSGGLWIVPQVEELRRRGHEVAVVLPPGPGRLPSELDRRGIPVLDAGFDFRLRPQLRTLRGLRRLRRLVRDFRPDVLHYHLYASALATRFATLGLPARRVHMSAGPLYLESPTIRPVERLLWRLDDTVICGTAYTSELYGRLGVPADRRPVVTYGVDTDRFSVRPPDGVPGGHRDEVRAKARAELGIDQDAFVAIMVAYVYAPKRLAHHGRGIKGHDVLLAAWRTFHARHPRSRLLLVGGGWTAAGEAHRRDLVDRFGLDDDPSVTWLESVPDVRPCYRAADVSVSPSLSEGHGAAVEASAMGVPSIVSDAGGLPETVDEDSGWVVPRADVPALTAALSRAYAEFEDGRLARRGAQARDRAVRLFDNRVAAAAVADVIERTARP</sequence>
<dbReference type="GO" id="GO:0016757">
    <property type="term" value="F:glycosyltransferase activity"/>
    <property type="evidence" value="ECO:0007669"/>
    <property type="project" value="UniProtKB-KW"/>
</dbReference>
<dbReference type="EMBL" id="QGKS01000269">
    <property type="protein sequence ID" value="PWR13256.1"/>
    <property type="molecule type" value="Genomic_DNA"/>
</dbReference>
<reference evidence="5 6" key="1">
    <citation type="submission" date="2018-05" db="EMBL/GenBank/DDBJ databases">
        <title>Micromonosporas from Atacama Desert.</title>
        <authorList>
            <person name="Carro L."/>
            <person name="Golinska P."/>
            <person name="Klenk H.-P."/>
            <person name="Goodfellow M."/>
        </authorList>
    </citation>
    <scope>NUCLEOTIDE SEQUENCE [LARGE SCALE GENOMIC DNA]</scope>
    <source>
        <strain evidence="5 6">4G51</strain>
    </source>
</reference>
<evidence type="ECO:0000313" key="5">
    <source>
        <dbReference type="EMBL" id="PWR13256.1"/>
    </source>
</evidence>
<dbReference type="Pfam" id="PF13439">
    <property type="entry name" value="Glyco_transf_4"/>
    <property type="match status" value="1"/>
</dbReference>
<comment type="caution">
    <text evidence="5">The sequence shown here is derived from an EMBL/GenBank/DDBJ whole genome shotgun (WGS) entry which is preliminary data.</text>
</comment>
<dbReference type="RefSeq" id="WP_109803324.1">
    <property type="nucleotide sequence ID" value="NZ_QGKS01000269.1"/>
</dbReference>
<dbReference type="SUPFAM" id="SSF53756">
    <property type="entry name" value="UDP-Glycosyltransferase/glycogen phosphorylase"/>
    <property type="match status" value="1"/>
</dbReference>
<dbReference type="InterPro" id="IPR028098">
    <property type="entry name" value="Glyco_trans_4-like_N"/>
</dbReference>
<organism evidence="5 6">
    <name type="scientific">Micromonospora sicca</name>
    <dbReference type="NCBI Taxonomy" id="2202420"/>
    <lineage>
        <taxon>Bacteria</taxon>
        <taxon>Bacillati</taxon>
        <taxon>Actinomycetota</taxon>
        <taxon>Actinomycetes</taxon>
        <taxon>Micromonosporales</taxon>
        <taxon>Micromonosporaceae</taxon>
        <taxon>Micromonospora</taxon>
    </lineage>
</organism>
<protein>
    <submittedName>
        <fullName evidence="5">Group 1 glycosyl transferase</fullName>
    </submittedName>
</protein>